<evidence type="ECO:0000313" key="1">
    <source>
        <dbReference type="EMBL" id="OEJ64648.1"/>
    </source>
</evidence>
<reference evidence="2" key="1">
    <citation type="submission" date="2016-07" db="EMBL/GenBank/DDBJ databases">
        <authorList>
            <person name="Florea S."/>
            <person name="Webb J.S."/>
            <person name="Jaromczyk J."/>
            <person name="Schardl C.L."/>
        </authorList>
    </citation>
    <scope>NUCLEOTIDE SEQUENCE [LARGE SCALE GENOMIC DNA]</scope>
    <source>
        <strain evidence="2">MV-1</strain>
    </source>
</reference>
<name>A0A1E5Q439_9PROT</name>
<dbReference type="EMBL" id="MCGG01000067">
    <property type="protein sequence ID" value="OEJ64648.1"/>
    <property type="molecule type" value="Genomic_DNA"/>
</dbReference>
<evidence type="ECO:0000313" key="2">
    <source>
        <dbReference type="Proteomes" id="UP000095347"/>
    </source>
</evidence>
<protein>
    <submittedName>
        <fullName evidence="1">Uncharacterized protein</fullName>
    </submittedName>
</protein>
<dbReference type="Proteomes" id="UP000095347">
    <property type="component" value="Unassembled WGS sequence"/>
</dbReference>
<comment type="caution">
    <text evidence="1">The sequence shown here is derived from an EMBL/GenBank/DDBJ whole genome shotgun (WGS) entry which is preliminary data.</text>
</comment>
<proteinExistence type="predicted"/>
<sequence length="181" mass="18697">MTGFSSSGGGSIKLINRQVVAGVSSVDFTDGIIDTAYKNFIFEGHDIVTSSDNVSLLFKLSSDGGATFLSSHFYKTRSDREDGAGGADGGAASAGQILMNIVGEGLGTTAGNSGEFTLELKNPSNPVYFKSCHWSGTHWRAAHMVRNQGSGGVGTGAEINAVSFLLTAGLVSGEFSIYGVL</sequence>
<gene>
    <name evidence="1" type="ORF">BEN30_00725</name>
</gene>
<organism evidence="1 2">
    <name type="scientific">Magnetovibrio blakemorei</name>
    <dbReference type="NCBI Taxonomy" id="28181"/>
    <lineage>
        <taxon>Bacteria</taxon>
        <taxon>Pseudomonadati</taxon>
        <taxon>Pseudomonadota</taxon>
        <taxon>Alphaproteobacteria</taxon>
        <taxon>Rhodospirillales</taxon>
        <taxon>Magnetovibrionaceae</taxon>
        <taxon>Magnetovibrio</taxon>
    </lineage>
</organism>
<dbReference type="AlphaFoldDB" id="A0A1E5Q439"/>
<accession>A0A1E5Q439</accession>
<dbReference type="RefSeq" id="WP_069959150.1">
    <property type="nucleotide sequence ID" value="NZ_MCGG01000067.1"/>
</dbReference>
<keyword evidence="2" id="KW-1185">Reference proteome</keyword>
<dbReference type="STRING" id="28181.BEN30_00725"/>